<evidence type="ECO:0000313" key="11">
    <source>
        <dbReference type="Ensembl" id="ENSEEEP00000016956.2"/>
    </source>
</evidence>
<dbReference type="FunFam" id="2.40.50.40:FF:000012">
    <property type="entry name" value="C-C motif chemokine"/>
    <property type="match status" value="1"/>
</dbReference>
<dbReference type="Pfam" id="PF00048">
    <property type="entry name" value="IL8"/>
    <property type="match status" value="1"/>
</dbReference>
<evidence type="ECO:0000256" key="9">
    <source>
        <dbReference type="RuleBase" id="RU361150"/>
    </source>
</evidence>
<dbReference type="OMA" id="SACVFIM"/>
<evidence type="ECO:0000256" key="7">
    <source>
        <dbReference type="ARBA" id="ARBA00023157"/>
    </source>
</evidence>
<evidence type="ECO:0000259" key="10">
    <source>
        <dbReference type="SMART" id="SM00199"/>
    </source>
</evidence>
<protein>
    <recommendedName>
        <fullName evidence="9">C-C motif chemokine</fullName>
    </recommendedName>
</protein>
<keyword evidence="4 9" id="KW-0202">Cytokine</keyword>
<reference evidence="12" key="2">
    <citation type="journal article" date="2017" name="Sci. Adv.">
        <title>A tail of two voltages: Proteomic comparison of the three electric organs of the electric eel.</title>
        <authorList>
            <person name="Traeger L.L."/>
            <person name="Sabat G."/>
            <person name="Barrett-Wilt G.A."/>
            <person name="Wells G.B."/>
            <person name="Sussman M.R."/>
        </authorList>
    </citation>
    <scope>NUCLEOTIDE SEQUENCE [LARGE SCALE GENOMIC DNA]</scope>
</reference>
<dbReference type="InterPro" id="IPR039809">
    <property type="entry name" value="Chemokine_b/g/d"/>
</dbReference>
<evidence type="ECO:0000256" key="5">
    <source>
        <dbReference type="ARBA" id="ARBA00022525"/>
    </source>
</evidence>
<reference evidence="11" key="4">
    <citation type="submission" date="2025-08" db="UniProtKB">
        <authorList>
            <consortium name="Ensembl"/>
        </authorList>
    </citation>
    <scope>IDENTIFICATION</scope>
</reference>
<comment type="similarity">
    <text evidence="2 9">Belongs to the intercrine beta (chemokine CC) family.</text>
</comment>
<dbReference type="Ensembl" id="ENSEEET00000017148.2">
    <property type="protein sequence ID" value="ENSEEEP00000016956.2"/>
    <property type="gene ID" value="ENSEEEG00000008404.2"/>
</dbReference>
<dbReference type="PROSITE" id="PS00472">
    <property type="entry name" value="SMALL_CYTOKINES_CC"/>
    <property type="match status" value="1"/>
</dbReference>
<dbReference type="PANTHER" id="PTHR12015">
    <property type="entry name" value="SMALL INDUCIBLE CYTOKINE A"/>
    <property type="match status" value="1"/>
</dbReference>
<keyword evidence="3 9" id="KW-0145">Chemotaxis</keyword>
<reference evidence="11" key="5">
    <citation type="submission" date="2025-09" db="UniProtKB">
        <authorList>
            <consortium name="Ensembl"/>
        </authorList>
    </citation>
    <scope>IDENTIFICATION</scope>
</reference>
<evidence type="ECO:0000256" key="3">
    <source>
        <dbReference type="ARBA" id="ARBA00022500"/>
    </source>
</evidence>
<keyword evidence="5 9" id="KW-0964">Secreted</keyword>
<dbReference type="SUPFAM" id="SSF54117">
    <property type="entry name" value="Interleukin 8-like chemokines"/>
    <property type="match status" value="1"/>
</dbReference>
<dbReference type="AlphaFoldDB" id="A0A4W4F034"/>
<dbReference type="GO" id="GO:0006955">
    <property type="term" value="P:immune response"/>
    <property type="evidence" value="ECO:0007669"/>
    <property type="project" value="InterPro"/>
</dbReference>
<reference evidence="12" key="1">
    <citation type="journal article" date="2014" name="Science">
        <title>Nonhuman genetics. Genomic basis for the convergent evolution of electric organs.</title>
        <authorList>
            <person name="Gallant J.R."/>
            <person name="Traeger L.L."/>
            <person name="Volkening J.D."/>
            <person name="Moffett H."/>
            <person name="Chen P.H."/>
            <person name="Novina C.D."/>
            <person name="Phillips G.N.Jr."/>
            <person name="Anand R."/>
            <person name="Wells G.B."/>
            <person name="Pinch M."/>
            <person name="Guth R."/>
            <person name="Unguez G.A."/>
            <person name="Albert J.S."/>
            <person name="Zakon H.H."/>
            <person name="Samanta M.P."/>
            <person name="Sussman M.R."/>
        </authorList>
    </citation>
    <scope>NUCLEOTIDE SEQUENCE [LARGE SCALE GENOMIC DNA]</scope>
</reference>
<feature type="signal peptide" evidence="9">
    <location>
        <begin position="1"/>
        <end position="24"/>
    </location>
</feature>
<proteinExistence type="inferred from homology"/>
<evidence type="ECO:0000256" key="8">
    <source>
        <dbReference type="ARBA" id="ARBA00023198"/>
    </source>
</evidence>
<dbReference type="InterPro" id="IPR000827">
    <property type="entry name" value="Chemokine_CC_CS"/>
</dbReference>
<evidence type="ECO:0000256" key="6">
    <source>
        <dbReference type="ARBA" id="ARBA00022729"/>
    </source>
</evidence>
<dbReference type="SMART" id="SM00199">
    <property type="entry name" value="SCY"/>
    <property type="match status" value="1"/>
</dbReference>
<accession>A0A4W4F034</accession>
<evidence type="ECO:0000256" key="2">
    <source>
        <dbReference type="ARBA" id="ARBA00010868"/>
    </source>
</evidence>
<dbReference type="Gene3D" id="2.40.50.40">
    <property type="match status" value="1"/>
</dbReference>
<dbReference type="GO" id="GO:0005615">
    <property type="term" value="C:extracellular space"/>
    <property type="evidence" value="ECO:0007669"/>
    <property type="project" value="UniProtKB-KW"/>
</dbReference>
<evidence type="ECO:0000256" key="4">
    <source>
        <dbReference type="ARBA" id="ARBA00022514"/>
    </source>
</evidence>
<keyword evidence="6 9" id="KW-0732">Signal</keyword>
<feature type="chain" id="PRO_5044042271" description="C-C motif chemokine" evidence="9">
    <location>
        <begin position="25"/>
        <end position="106"/>
    </location>
</feature>
<dbReference type="STRING" id="8005.ENSEEEP00000016956"/>
<evidence type="ECO:0000313" key="12">
    <source>
        <dbReference type="Proteomes" id="UP000314983"/>
    </source>
</evidence>
<keyword evidence="7" id="KW-1015">Disulfide bond</keyword>
<name>A0A4W4F034_ELEEL</name>
<reference evidence="11" key="3">
    <citation type="submission" date="2020-05" db="EMBL/GenBank/DDBJ databases">
        <title>Electrophorus electricus (electric eel) genome, fEleEle1, primary haplotype.</title>
        <authorList>
            <person name="Myers G."/>
            <person name="Meyer A."/>
            <person name="Fedrigo O."/>
            <person name="Formenti G."/>
            <person name="Rhie A."/>
            <person name="Tracey A."/>
            <person name="Sims Y."/>
            <person name="Jarvis E.D."/>
        </authorList>
    </citation>
    <scope>NUCLEOTIDE SEQUENCE [LARGE SCALE GENOMIC DNA]</scope>
</reference>
<keyword evidence="8" id="KW-0395">Inflammatory response</keyword>
<dbReference type="GeneTree" id="ENSGT01040000240916"/>
<dbReference type="Proteomes" id="UP000314983">
    <property type="component" value="Chromosome 7"/>
</dbReference>
<dbReference type="GO" id="GO:0006954">
    <property type="term" value="P:inflammatory response"/>
    <property type="evidence" value="ECO:0007669"/>
    <property type="project" value="UniProtKB-KW"/>
</dbReference>
<organism evidence="11 12">
    <name type="scientific">Electrophorus electricus</name>
    <name type="common">Electric eel</name>
    <name type="synonym">Gymnotus electricus</name>
    <dbReference type="NCBI Taxonomy" id="8005"/>
    <lineage>
        <taxon>Eukaryota</taxon>
        <taxon>Metazoa</taxon>
        <taxon>Chordata</taxon>
        <taxon>Craniata</taxon>
        <taxon>Vertebrata</taxon>
        <taxon>Euteleostomi</taxon>
        <taxon>Actinopterygii</taxon>
        <taxon>Neopterygii</taxon>
        <taxon>Teleostei</taxon>
        <taxon>Ostariophysi</taxon>
        <taxon>Gymnotiformes</taxon>
        <taxon>Gymnotoidei</taxon>
        <taxon>Gymnotidae</taxon>
        <taxon>Electrophorus</taxon>
    </lineage>
</organism>
<comment type="subcellular location">
    <subcellularLocation>
        <location evidence="1 9">Secreted</location>
    </subcellularLocation>
</comment>
<sequence length="106" mass="12161">MTKVFVTVSSLLVLLCVWASLGEASLLKCCTNFSPHPLPFHRLKDFTVQDATTTCRLHAIIFTTVKNRRICANPKTLWVKHAVVHLRKNKSALRGERKRKFILKFI</sequence>
<dbReference type="InterPro" id="IPR001811">
    <property type="entry name" value="Chemokine_IL8-like_dom"/>
</dbReference>
<feature type="domain" description="Chemokine interleukin-8-like" evidence="10">
    <location>
        <begin position="26"/>
        <end position="86"/>
    </location>
</feature>
<keyword evidence="12" id="KW-1185">Reference proteome</keyword>
<dbReference type="PANTHER" id="PTHR12015:SF190">
    <property type="entry name" value="C-C MOTIF CHEMOKINE"/>
    <property type="match status" value="1"/>
</dbReference>
<dbReference type="GO" id="GO:0008009">
    <property type="term" value="F:chemokine activity"/>
    <property type="evidence" value="ECO:0007669"/>
    <property type="project" value="InterPro"/>
</dbReference>
<dbReference type="InterPro" id="IPR036048">
    <property type="entry name" value="Interleukin_8-like_sf"/>
</dbReference>
<evidence type="ECO:0000256" key="1">
    <source>
        <dbReference type="ARBA" id="ARBA00004613"/>
    </source>
</evidence>